<proteinExistence type="predicted"/>
<protein>
    <submittedName>
        <fullName evidence="2">Uncharacterized protein</fullName>
    </submittedName>
</protein>
<feature type="compositionally biased region" description="Polar residues" evidence="1">
    <location>
        <begin position="23"/>
        <end position="63"/>
    </location>
</feature>
<feature type="compositionally biased region" description="Polar residues" evidence="1">
    <location>
        <begin position="1"/>
        <end position="10"/>
    </location>
</feature>
<reference evidence="2 3" key="1">
    <citation type="submission" date="2016-11" db="EMBL/GenBank/DDBJ databases">
        <authorList>
            <person name="Jaros S."/>
            <person name="Januszkiewicz K."/>
            <person name="Wedrychowicz H."/>
        </authorList>
    </citation>
    <scope>NUCLEOTIDE SEQUENCE [LARGE SCALE GENOMIC DNA]</scope>
    <source>
        <strain evidence="2 3">LMG 26898</strain>
    </source>
</reference>
<feature type="region of interest" description="Disordered" evidence="1">
    <location>
        <begin position="1"/>
        <end position="63"/>
    </location>
</feature>
<dbReference type="Proteomes" id="UP000183983">
    <property type="component" value="Unassembled WGS sequence"/>
</dbReference>
<dbReference type="OrthoDB" id="7029318at2"/>
<sequence>MKASMFSSGATRAPDIPIEDLNRQNNNSQNLPTRNPGSSLARSGNTGYEAPQTSVGSGQSLNKSGQSDVFFGAAHETTGTKAPGLSRAETYQKSVALMAINEMLSRIRAVLMGTSDGTTPLMDASRPDMTPPPDVMYPGVLNPDGSVIKTERDVSAKPTEATGRPEGDTRTAEQIIDDNPILKNLGYQKDIKRTEAYARIGDWSENNKDPESRADAAYNAAKVLNWINSSDQADGAARQCVDDSDLQGITHDGDARHGTEAGNWKDFVEQGYTALKDDHRLDKTNDSHVRADGSNKDNVQAFLGEVGKNIWPVVGLSNVLVAVGESKGGLAGALKAGAGAALETTVAAAEGATDAIKRGRISPVSVAVQATAGALSESRAAPDVVKTIAGLV</sequence>
<gene>
    <name evidence="2" type="ORF">SAMN05216593_102366</name>
</gene>
<evidence type="ECO:0000313" key="3">
    <source>
        <dbReference type="Proteomes" id="UP000183983"/>
    </source>
</evidence>
<dbReference type="STRING" id="1190415.SAMN05216593_102366"/>
<evidence type="ECO:0000313" key="2">
    <source>
        <dbReference type="EMBL" id="SHM68586.1"/>
    </source>
</evidence>
<accession>A0A1M7KT93</accession>
<dbReference type="EMBL" id="FRDA01000002">
    <property type="protein sequence ID" value="SHM68586.1"/>
    <property type="molecule type" value="Genomic_DNA"/>
</dbReference>
<name>A0A1M7KT93_9PSED</name>
<organism evidence="2 3">
    <name type="scientific">Pseudomonas asturiensis</name>
    <dbReference type="NCBI Taxonomy" id="1190415"/>
    <lineage>
        <taxon>Bacteria</taxon>
        <taxon>Pseudomonadati</taxon>
        <taxon>Pseudomonadota</taxon>
        <taxon>Gammaproteobacteria</taxon>
        <taxon>Pseudomonadales</taxon>
        <taxon>Pseudomonadaceae</taxon>
        <taxon>Pseudomonas</taxon>
    </lineage>
</organism>
<evidence type="ECO:0000256" key="1">
    <source>
        <dbReference type="SAM" id="MobiDB-lite"/>
    </source>
</evidence>
<dbReference type="AlphaFoldDB" id="A0A1M7KT93"/>